<dbReference type="InterPro" id="IPR039426">
    <property type="entry name" value="TonB-dep_rcpt-like"/>
</dbReference>
<dbReference type="InterPro" id="IPR037066">
    <property type="entry name" value="Plug_dom_sf"/>
</dbReference>
<dbReference type="Proteomes" id="UP000425960">
    <property type="component" value="Chromosome"/>
</dbReference>
<evidence type="ECO:0000256" key="8">
    <source>
        <dbReference type="ARBA" id="ARBA00023170"/>
    </source>
</evidence>
<dbReference type="KEGG" id="dov:DSCO28_42200"/>
<evidence type="ECO:0000313" key="15">
    <source>
        <dbReference type="EMBL" id="BBO83654.1"/>
    </source>
</evidence>
<evidence type="ECO:0000313" key="16">
    <source>
        <dbReference type="Proteomes" id="UP000425960"/>
    </source>
</evidence>
<evidence type="ECO:0000256" key="12">
    <source>
        <dbReference type="SAM" id="SignalP"/>
    </source>
</evidence>
<dbReference type="InterPro" id="IPR012910">
    <property type="entry name" value="Plug_dom"/>
</dbReference>
<evidence type="ECO:0000256" key="7">
    <source>
        <dbReference type="ARBA" id="ARBA00023136"/>
    </source>
</evidence>
<gene>
    <name evidence="15" type="ORF">DSCO28_42200</name>
</gene>
<keyword evidence="8 15" id="KW-0675">Receptor</keyword>
<organism evidence="15 16">
    <name type="scientific">Desulfosarcina ovata subsp. sediminis</name>
    <dbReference type="NCBI Taxonomy" id="885957"/>
    <lineage>
        <taxon>Bacteria</taxon>
        <taxon>Pseudomonadati</taxon>
        <taxon>Thermodesulfobacteriota</taxon>
        <taxon>Desulfobacteria</taxon>
        <taxon>Desulfobacterales</taxon>
        <taxon>Desulfosarcinaceae</taxon>
        <taxon>Desulfosarcina</taxon>
    </lineage>
</organism>
<keyword evidence="7 10" id="KW-0472">Membrane</keyword>
<keyword evidence="5 12" id="KW-0732">Signal</keyword>
<evidence type="ECO:0000259" key="14">
    <source>
        <dbReference type="Pfam" id="PF07715"/>
    </source>
</evidence>
<dbReference type="InterPro" id="IPR036942">
    <property type="entry name" value="Beta-barrel_TonB_sf"/>
</dbReference>
<evidence type="ECO:0000256" key="10">
    <source>
        <dbReference type="PROSITE-ProRule" id="PRU01360"/>
    </source>
</evidence>
<dbReference type="PANTHER" id="PTHR30069:SF29">
    <property type="entry name" value="HEMOGLOBIN AND HEMOGLOBIN-HAPTOGLOBIN-BINDING PROTEIN 1-RELATED"/>
    <property type="match status" value="1"/>
</dbReference>
<comment type="similarity">
    <text evidence="10 11">Belongs to the TonB-dependent receptor family.</text>
</comment>
<evidence type="ECO:0000256" key="5">
    <source>
        <dbReference type="ARBA" id="ARBA00022729"/>
    </source>
</evidence>
<dbReference type="AlphaFoldDB" id="A0A5K7ZU00"/>
<keyword evidence="3 10" id="KW-1134">Transmembrane beta strand</keyword>
<dbReference type="GO" id="GO:0044718">
    <property type="term" value="P:siderophore transmembrane transport"/>
    <property type="evidence" value="ECO:0007669"/>
    <property type="project" value="TreeGrafter"/>
</dbReference>
<dbReference type="EMBL" id="AP021876">
    <property type="protein sequence ID" value="BBO83654.1"/>
    <property type="molecule type" value="Genomic_DNA"/>
</dbReference>
<keyword evidence="4 10" id="KW-0812">Transmembrane</keyword>
<keyword evidence="2 10" id="KW-0813">Transport</keyword>
<keyword evidence="6 11" id="KW-0798">TonB box</keyword>
<dbReference type="Pfam" id="PF07715">
    <property type="entry name" value="Plug"/>
    <property type="match status" value="1"/>
</dbReference>
<feature type="signal peptide" evidence="12">
    <location>
        <begin position="1"/>
        <end position="22"/>
    </location>
</feature>
<dbReference type="PANTHER" id="PTHR30069">
    <property type="entry name" value="TONB-DEPENDENT OUTER MEMBRANE RECEPTOR"/>
    <property type="match status" value="1"/>
</dbReference>
<dbReference type="InterPro" id="IPR000531">
    <property type="entry name" value="Beta-barrel_TonB"/>
</dbReference>
<dbReference type="CDD" id="cd01347">
    <property type="entry name" value="ligand_gated_channel"/>
    <property type="match status" value="1"/>
</dbReference>
<dbReference type="SUPFAM" id="SSF56935">
    <property type="entry name" value="Porins"/>
    <property type="match status" value="1"/>
</dbReference>
<evidence type="ECO:0000259" key="13">
    <source>
        <dbReference type="Pfam" id="PF00593"/>
    </source>
</evidence>
<dbReference type="GO" id="GO:0009279">
    <property type="term" value="C:cell outer membrane"/>
    <property type="evidence" value="ECO:0007669"/>
    <property type="project" value="UniProtKB-SubCell"/>
</dbReference>
<evidence type="ECO:0000256" key="1">
    <source>
        <dbReference type="ARBA" id="ARBA00004571"/>
    </source>
</evidence>
<evidence type="ECO:0000256" key="9">
    <source>
        <dbReference type="ARBA" id="ARBA00023237"/>
    </source>
</evidence>
<dbReference type="PROSITE" id="PS52016">
    <property type="entry name" value="TONB_DEPENDENT_REC_3"/>
    <property type="match status" value="1"/>
</dbReference>
<dbReference type="Gene3D" id="2.170.130.10">
    <property type="entry name" value="TonB-dependent receptor, plug domain"/>
    <property type="match status" value="1"/>
</dbReference>
<feature type="domain" description="TonB-dependent receptor plug" evidence="14">
    <location>
        <begin position="49"/>
        <end position="157"/>
    </location>
</feature>
<feature type="chain" id="PRO_5024356630" evidence="12">
    <location>
        <begin position="23"/>
        <end position="705"/>
    </location>
</feature>
<reference evidence="15 16" key="1">
    <citation type="submission" date="2019-11" db="EMBL/GenBank/DDBJ databases">
        <title>Comparative genomics of hydrocarbon-degrading Desulfosarcina strains.</title>
        <authorList>
            <person name="Watanabe M."/>
            <person name="Kojima H."/>
            <person name="Fukui M."/>
        </authorList>
    </citation>
    <scope>NUCLEOTIDE SEQUENCE [LARGE SCALE GENOMIC DNA]</scope>
    <source>
        <strain evidence="15 16">28bB2T</strain>
    </source>
</reference>
<evidence type="ECO:0000256" key="3">
    <source>
        <dbReference type="ARBA" id="ARBA00022452"/>
    </source>
</evidence>
<feature type="domain" description="TonB-dependent receptor-like beta-barrel" evidence="13">
    <location>
        <begin position="183"/>
        <end position="678"/>
    </location>
</feature>
<evidence type="ECO:0000256" key="4">
    <source>
        <dbReference type="ARBA" id="ARBA00022692"/>
    </source>
</evidence>
<comment type="subcellular location">
    <subcellularLocation>
        <location evidence="1 10">Cell outer membrane</location>
        <topology evidence="1 10">Multi-pass membrane protein</topology>
    </subcellularLocation>
</comment>
<evidence type="ECO:0000256" key="2">
    <source>
        <dbReference type="ARBA" id="ARBA00022448"/>
    </source>
</evidence>
<evidence type="ECO:0000256" key="6">
    <source>
        <dbReference type="ARBA" id="ARBA00023077"/>
    </source>
</evidence>
<dbReference type="Gene3D" id="2.40.170.20">
    <property type="entry name" value="TonB-dependent receptor, beta-barrel domain"/>
    <property type="match status" value="1"/>
</dbReference>
<dbReference type="Pfam" id="PF00593">
    <property type="entry name" value="TonB_dep_Rec_b-barrel"/>
    <property type="match status" value="1"/>
</dbReference>
<proteinExistence type="inferred from homology"/>
<dbReference type="GO" id="GO:0015344">
    <property type="term" value="F:siderophore uptake transmembrane transporter activity"/>
    <property type="evidence" value="ECO:0007669"/>
    <property type="project" value="TreeGrafter"/>
</dbReference>
<sequence>MKTAVLIWILVTFSLLSGVAAADETRTDSPAVTMEEMVVTGDALSDQPLTEAPASVTIVTAEEIAASTARTVDDLLKTTVGVDVYKPWGMFGPSSHVRLRGFANPRATIFLRDGVPINRMVCGGAIHNEIPLDIVERVEVVRGANASLYGAGAMGGVINIVTQKPENRARASVDGSYGTHNTWTANAMVNGALTERLNLQVNYNHFDTDGYFAWADSWVDERAETMSLQNLASWEPVKDNYLSSLENQKREMDNFFAKLKFDVTPASTLNAAYSYWKNDNDIGYTYGHINQERNRGSIDYRHRGKFDLTANLFFLDENMAFSQPVLPAPWMTIGEGEDTWVVQGEKNDIPIRDGGGMLSLSAPIGRRHKLTIATDHRLVSTENKQYDGQTGQTQSISQGKQYKWGVVVQDAVTTGRLTSTFSLRYDAIRAFDFFSEDLTTYTDYADRSDDQLNPKIGFNYRWSDTTTLKASAGRVSTFPPLMYLIGNYETPPGRMMLGNPDLKTEYSYSYEIGVEQYFTSGVMFKATCFYNDIRDWMQEVTTNDPAYSSVSVRWENIEKARTAGVELEAEYYPTDDLKLFANYNYTHSKIVEFRDKGHNYKNSDLEGNRFPTQPYHRFNAGITWFNPRLATVNLSLRYVGDRYWDIENDVALDEFITVDVKISRKFASHLTASLEVTDLFDEAWQETEMHVTPGRMIMGRIKIEY</sequence>
<accession>A0A5K7ZU00</accession>
<name>A0A5K7ZU00_9BACT</name>
<keyword evidence="9 10" id="KW-0998">Cell outer membrane</keyword>
<dbReference type="RefSeq" id="WP_155323806.1">
    <property type="nucleotide sequence ID" value="NZ_AP021876.1"/>
</dbReference>
<protein>
    <submittedName>
        <fullName evidence="15">Catecholate siderophore receptor CirA</fullName>
    </submittedName>
</protein>
<evidence type="ECO:0000256" key="11">
    <source>
        <dbReference type="RuleBase" id="RU003357"/>
    </source>
</evidence>